<dbReference type="RefSeq" id="WP_164495022.1">
    <property type="nucleotide sequence ID" value="NZ_UHID01000007.1"/>
</dbReference>
<name>A0A380P5X7_STRGR</name>
<sequence>MTTPADIPAAPPRRRALTVLAWLWVGLPLGWALYELGIKAAQLFTG</sequence>
<protein>
    <submittedName>
        <fullName evidence="1">Uncharacterized protein</fullName>
    </submittedName>
</protein>
<dbReference type="GeneID" id="95069031"/>
<gene>
    <name evidence="1" type="ORF">NCTC7807_04268</name>
</gene>
<dbReference type="AlphaFoldDB" id="A0A380P5X7"/>
<organism evidence="1 2">
    <name type="scientific">Streptomyces griseus</name>
    <dbReference type="NCBI Taxonomy" id="1911"/>
    <lineage>
        <taxon>Bacteria</taxon>
        <taxon>Bacillati</taxon>
        <taxon>Actinomycetota</taxon>
        <taxon>Actinomycetes</taxon>
        <taxon>Kitasatosporales</taxon>
        <taxon>Streptomycetaceae</taxon>
        <taxon>Streptomyces</taxon>
    </lineage>
</organism>
<accession>A0A380P5X7</accession>
<reference evidence="1 2" key="1">
    <citation type="submission" date="2018-06" db="EMBL/GenBank/DDBJ databases">
        <authorList>
            <consortium name="Pathogen Informatics"/>
            <person name="Doyle S."/>
        </authorList>
    </citation>
    <scope>NUCLEOTIDE SEQUENCE [LARGE SCALE GENOMIC DNA]</scope>
    <source>
        <strain evidence="1 2">NCTC7807</strain>
    </source>
</reference>
<dbReference type="Proteomes" id="UP000254150">
    <property type="component" value="Unassembled WGS sequence"/>
</dbReference>
<dbReference type="EMBL" id="UHID01000007">
    <property type="protein sequence ID" value="SUP60204.1"/>
    <property type="molecule type" value="Genomic_DNA"/>
</dbReference>
<evidence type="ECO:0000313" key="1">
    <source>
        <dbReference type="EMBL" id="SUP60204.1"/>
    </source>
</evidence>
<evidence type="ECO:0000313" key="2">
    <source>
        <dbReference type="Proteomes" id="UP000254150"/>
    </source>
</evidence>
<proteinExistence type="predicted"/>